<dbReference type="InterPro" id="IPR052792">
    <property type="entry name" value="Thioredoxin_dom-contain_11"/>
</dbReference>
<keyword evidence="4" id="KW-1185">Reference proteome</keyword>
<dbReference type="InterPro" id="IPR013766">
    <property type="entry name" value="Thioredoxin_domain"/>
</dbReference>
<dbReference type="InterPro" id="IPR036249">
    <property type="entry name" value="Thioredoxin-like_sf"/>
</dbReference>
<evidence type="ECO:0000313" key="4">
    <source>
        <dbReference type="Proteomes" id="UP000276133"/>
    </source>
</evidence>
<keyword evidence="1" id="KW-0732">Signal</keyword>
<evidence type="ECO:0000313" key="3">
    <source>
        <dbReference type="EMBL" id="RNA44781.1"/>
    </source>
</evidence>
<dbReference type="AlphaFoldDB" id="A0A3M7TAX1"/>
<evidence type="ECO:0000256" key="1">
    <source>
        <dbReference type="SAM" id="SignalP"/>
    </source>
</evidence>
<feature type="signal peptide" evidence="1">
    <location>
        <begin position="1"/>
        <end position="20"/>
    </location>
</feature>
<dbReference type="PANTHER" id="PTHR46497:SF1">
    <property type="entry name" value="THIOREDOXIN DOMAIN-CONTAINING PROTEIN 11"/>
    <property type="match status" value="1"/>
</dbReference>
<gene>
    <name evidence="3" type="ORF">BpHYR1_005860</name>
</gene>
<feature type="chain" id="PRO_5018279397" evidence="1">
    <location>
        <begin position="21"/>
        <end position="653"/>
    </location>
</feature>
<dbReference type="PANTHER" id="PTHR46497">
    <property type="entry name" value="THIOREDOXIN DOMAIN-CONTAINING PROTEIN 11"/>
    <property type="match status" value="1"/>
</dbReference>
<comment type="caution">
    <text evidence="3">The sequence shown here is derived from an EMBL/GenBank/DDBJ whole genome shotgun (WGS) entry which is preliminary data.</text>
</comment>
<dbReference type="STRING" id="10195.A0A3M7TAX1"/>
<accession>A0A3M7TAX1</accession>
<proteinExistence type="predicted"/>
<sequence>MISKILICFFLLIGVYFALSSQIRSPNNEETIYKPKQSIFNNSIFCPNKDAYFYDYPNGDMFEIYHLIETSQINFIFLYADWDARSIHYGDLFLKLVCDFHNEITFYSINCFYGQCKAHFNLIKYPQILINIKNIGSFAYKNPFDHKYMTQYLKKILRPLRRIDTIEEFFDYLNTQNAVLIGNFNFTNQNETKSYKNFYKSSMDFLASNDEYSIGYGIILNKTLLNQIQKIASSNHCEIMLFTKLGFQNSLSSIRYIKPENLTRWVKDNLVSTHQSDRWFHPDINKMSNEKSKLLVFIDRESLNGYWVNEEFYSIINFFVVKASQACRSLKENKVFLDRYLDYLEFHTIKKQSKNSNPFLSFTENQDYASNSICQFQENTEILFIDKKLYKNYAVNLLGYDFENSKLPKAILINVKNQTIYQIKNDLNFLNIHKFMNDPEIFFKKRLIRTKQIANKKRTQLENFVEINSKQLKDVINNHEFKNKDVLVFYFNNHCGFCRMVNFKLINLAYKFFKNCKTLVILKIDTDLNDMDWELLSNRVPTLIFMPMSLLSYRETILYDFQNDMSEKKLLKFIIKNSRNPGTFLYLISLVKKTNLENMVENRIESIKSNLNKMKKSYEYLNQSIAYNTFDEIFNQNFKKVCLYQINLLKNII</sequence>
<reference evidence="3 4" key="1">
    <citation type="journal article" date="2018" name="Sci. Rep.">
        <title>Genomic signatures of local adaptation to the degree of environmental predictability in rotifers.</title>
        <authorList>
            <person name="Franch-Gras L."/>
            <person name="Hahn C."/>
            <person name="Garcia-Roger E.M."/>
            <person name="Carmona M.J."/>
            <person name="Serra M."/>
            <person name="Gomez A."/>
        </authorList>
    </citation>
    <scope>NUCLEOTIDE SEQUENCE [LARGE SCALE GENOMIC DNA]</scope>
    <source>
        <strain evidence="3">HYR1</strain>
    </source>
</reference>
<evidence type="ECO:0000259" key="2">
    <source>
        <dbReference type="PROSITE" id="PS51352"/>
    </source>
</evidence>
<dbReference type="Gene3D" id="3.40.30.10">
    <property type="entry name" value="Glutaredoxin"/>
    <property type="match status" value="1"/>
</dbReference>
<protein>
    <submittedName>
        <fullName evidence="3">Thioredoxin domain-containing 11</fullName>
    </submittedName>
</protein>
<dbReference type="SUPFAM" id="SSF52833">
    <property type="entry name" value="Thioredoxin-like"/>
    <property type="match status" value="2"/>
</dbReference>
<name>A0A3M7TAX1_BRAPC</name>
<dbReference type="Proteomes" id="UP000276133">
    <property type="component" value="Unassembled WGS sequence"/>
</dbReference>
<feature type="domain" description="Thioredoxin" evidence="2">
    <location>
        <begin position="455"/>
        <end position="609"/>
    </location>
</feature>
<organism evidence="3 4">
    <name type="scientific">Brachionus plicatilis</name>
    <name type="common">Marine rotifer</name>
    <name type="synonym">Brachionus muelleri</name>
    <dbReference type="NCBI Taxonomy" id="10195"/>
    <lineage>
        <taxon>Eukaryota</taxon>
        <taxon>Metazoa</taxon>
        <taxon>Spiralia</taxon>
        <taxon>Gnathifera</taxon>
        <taxon>Rotifera</taxon>
        <taxon>Eurotatoria</taxon>
        <taxon>Monogononta</taxon>
        <taxon>Pseudotrocha</taxon>
        <taxon>Ploima</taxon>
        <taxon>Brachionidae</taxon>
        <taxon>Brachionus</taxon>
    </lineage>
</organism>
<dbReference type="OrthoDB" id="1910803at2759"/>
<dbReference type="Pfam" id="PF00085">
    <property type="entry name" value="Thioredoxin"/>
    <property type="match status" value="1"/>
</dbReference>
<dbReference type="EMBL" id="REGN01000059">
    <property type="protein sequence ID" value="RNA44781.1"/>
    <property type="molecule type" value="Genomic_DNA"/>
</dbReference>
<dbReference type="PROSITE" id="PS51352">
    <property type="entry name" value="THIOREDOXIN_2"/>
    <property type="match status" value="1"/>
</dbReference>